<sequence length="106" mass="11729">MFSTILTTLTEQGNGIHAYRSVARLAYRTAIDRPDQAAAFFLLATIADAFVERHERMPLLSKEAEQSFATFRSDLEALAAAYERQDTTEILAVLNRISAAHAADLV</sequence>
<name>A0A1G8QMD5_9RHOB</name>
<reference evidence="1 2" key="1">
    <citation type="submission" date="2016-10" db="EMBL/GenBank/DDBJ databases">
        <authorList>
            <person name="de Groot N.N."/>
        </authorList>
    </citation>
    <scope>NUCLEOTIDE SEQUENCE [LARGE SCALE GENOMIC DNA]</scope>
    <source>
        <strain evidence="1 2">DSM 26424</strain>
    </source>
</reference>
<dbReference type="EMBL" id="FNEJ01000016">
    <property type="protein sequence ID" value="SDJ05949.1"/>
    <property type="molecule type" value="Genomic_DNA"/>
</dbReference>
<keyword evidence="2" id="KW-1185">Reference proteome</keyword>
<dbReference type="OrthoDB" id="7864931at2"/>
<accession>A0A1G8QMD5</accession>
<dbReference type="RefSeq" id="WP_089849449.1">
    <property type="nucleotide sequence ID" value="NZ_FNEJ01000016.1"/>
</dbReference>
<evidence type="ECO:0000313" key="2">
    <source>
        <dbReference type="Proteomes" id="UP000199093"/>
    </source>
</evidence>
<gene>
    <name evidence="1" type="ORF">SAMN04487993_101681</name>
</gene>
<dbReference type="AlphaFoldDB" id="A0A1G8QMD5"/>
<protein>
    <submittedName>
        <fullName evidence="1">Uncharacterized protein</fullName>
    </submittedName>
</protein>
<organism evidence="1 2">
    <name type="scientific">Salipiger marinus</name>
    <dbReference type="NCBI Taxonomy" id="555512"/>
    <lineage>
        <taxon>Bacteria</taxon>
        <taxon>Pseudomonadati</taxon>
        <taxon>Pseudomonadota</taxon>
        <taxon>Alphaproteobacteria</taxon>
        <taxon>Rhodobacterales</taxon>
        <taxon>Roseobacteraceae</taxon>
        <taxon>Salipiger</taxon>
    </lineage>
</organism>
<proteinExistence type="predicted"/>
<evidence type="ECO:0000313" key="1">
    <source>
        <dbReference type="EMBL" id="SDJ05949.1"/>
    </source>
</evidence>
<dbReference type="STRING" id="555512.SAMN04487993_101681"/>
<dbReference type="Proteomes" id="UP000199093">
    <property type="component" value="Unassembled WGS sequence"/>
</dbReference>